<keyword evidence="3" id="KW-1185">Reference proteome</keyword>
<feature type="transmembrane region" description="Helical" evidence="1">
    <location>
        <begin position="101"/>
        <end position="120"/>
    </location>
</feature>
<sequence>MKSIRRIGIVILLLGLTYIMRALQPDWEQMARDNFNAVVANSWLFKLAALFVAGLLSYLMVYDMTRREKLYWSMGLLVVVACIYLLTRAGNEYAFRYIGNSPNATTTITFLAAFLLADWFRTRPGEKKNNN</sequence>
<dbReference type="RefSeq" id="WP_349053825.1">
    <property type="nucleotide sequence ID" value="NZ_JBBNPS010000008.1"/>
</dbReference>
<accession>A0ABV1J5P2</accession>
<gene>
    <name evidence="2" type="ORF">AAA081_04245</name>
</gene>
<feature type="transmembrane region" description="Helical" evidence="1">
    <location>
        <begin position="43"/>
        <end position="61"/>
    </location>
</feature>
<feature type="transmembrane region" description="Helical" evidence="1">
    <location>
        <begin position="7"/>
        <end position="23"/>
    </location>
</feature>
<feature type="transmembrane region" description="Helical" evidence="1">
    <location>
        <begin position="70"/>
        <end position="89"/>
    </location>
</feature>
<evidence type="ECO:0008006" key="4">
    <source>
        <dbReference type="Google" id="ProtNLM"/>
    </source>
</evidence>
<keyword evidence="1" id="KW-0812">Transmembrane</keyword>
<evidence type="ECO:0000313" key="3">
    <source>
        <dbReference type="Proteomes" id="UP001481872"/>
    </source>
</evidence>
<evidence type="ECO:0000256" key="1">
    <source>
        <dbReference type="SAM" id="Phobius"/>
    </source>
</evidence>
<keyword evidence="1" id="KW-1133">Transmembrane helix</keyword>
<dbReference type="EMBL" id="JBBNPS010000008">
    <property type="protein sequence ID" value="MEQ3353511.1"/>
    <property type="molecule type" value="Genomic_DNA"/>
</dbReference>
<protein>
    <recommendedName>
        <fullName evidence="4">DUF4345 domain-containing protein</fullName>
    </recommendedName>
</protein>
<dbReference type="Proteomes" id="UP001481872">
    <property type="component" value="Unassembled WGS sequence"/>
</dbReference>
<evidence type="ECO:0000313" key="2">
    <source>
        <dbReference type="EMBL" id="MEQ3353511.1"/>
    </source>
</evidence>
<name>A0ABV1J5P2_9FIRM</name>
<reference evidence="2 3" key="1">
    <citation type="submission" date="2024-04" db="EMBL/GenBank/DDBJ databases">
        <title>Human intestinal bacterial collection.</title>
        <authorList>
            <person name="Pauvert C."/>
            <person name="Hitch T.C.A."/>
            <person name="Clavel T."/>
        </authorList>
    </citation>
    <scope>NUCLEOTIDE SEQUENCE [LARGE SCALE GENOMIC DNA]</scope>
    <source>
        <strain evidence="2 3">CLA-SR-H026</strain>
    </source>
</reference>
<keyword evidence="1" id="KW-0472">Membrane</keyword>
<organism evidence="2 3">
    <name type="scientific">Aedoeadaptatus acetigenes</name>
    <dbReference type="NCBI Taxonomy" id="2981723"/>
    <lineage>
        <taxon>Bacteria</taxon>
        <taxon>Bacillati</taxon>
        <taxon>Bacillota</taxon>
        <taxon>Tissierellia</taxon>
        <taxon>Tissierellales</taxon>
        <taxon>Peptoniphilaceae</taxon>
        <taxon>Aedoeadaptatus</taxon>
    </lineage>
</organism>
<comment type="caution">
    <text evidence="2">The sequence shown here is derived from an EMBL/GenBank/DDBJ whole genome shotgun (WGS) entry which is preliminary data.</text>
</comment>
<proteinExistence type="predicted"/>